<keyword evidence="5" id="KW-1185">Reference proteome</keyword>
<reference evidence="4 5" key="1">
    <citation type="submission" date="2016-07" db="EMBL/GenBank/DDBJ databases">
        <title>Pervasive Adenine N6-methylation of Active Genes in Fungi.</title>
        <authorList>
            <consortium name="DOE Joint Genome Institute"/>
            <person name="Mondo S.J."/>
            <person name="Dannebaum R.O."/>
            <person name="Kuo R.C."/>
            <person name="Labutti K."/>
            <person name="Haridas S."/>
            <person name="Kuo A."/>
            <person name="Salamov A."/>
            <person name="Ahrendt S.R."/>
            <person name="Lipzen A."/>
            <person name="Sullivan W."/>
            <person name="Andreopoulos W.B."/>
            <person name="Clum A."/>
            <person name="Lindquist E."/>
            <person name="Daum C."/>
            <person name="Ramamoorthy G.K."/>
            <person name="Gryganskyi A."/>
            <person name="Culley D."/>
            <person name="Magnuson J.K."/>
            <person name="James T.Y."/>
            <person name="O'Malley M.A."/>
            <person name="Stajich J.E."/>
            <person name="Spatafora J.W."/>
            <person name="Visel A."/>
            <person name="Grigoriev I.V."/>
        </authorList>
    </citation>
    <scope>NUCLEOTIDE SEQUENCE [LARGE SCALE GENOMIC DNA]</scope>
    <source>
        <strain evidence="4 5">CBS 129021</strain>
    </source>
</reference>
<dbReference type="EMBL" id="MCFJ01000001">
    <property type="protein sequence ID" value="ORY71676.1"/>
    <property type="molecule type" value="Genomic_DNA"/>
</dbReference>
<dbReference type="GO" id="GO:0005840">
    <property type="term" value="C:ribosome"/>
    <property type="evidence" value="ECO:0007669"/>
    <property type="project" value="UniProtKB-KW"/>
</dbReference>
<comment type="similarity">
    <text evidence="1">Belongs to the bacterial ribosomal protein bL34 family.</text>
</comment>
<dbReference type="GO" id="GO:0003735">
    <property type="term" value="F:structural constituent of ribosome"/>
    <property type="evidence" value="ECO:0007669"/>
    <property type="project" value="InterPro"/>
</dbReference>
<dbReference type="InterPro" id="IPR000271">
    <property type="entry name" value="Ribosomal_bL34"/>
</dbReference>
<gene>
    <name evidence="4" type="ORF">BCR38DRAFT_417715</name>
</gene>
<dbReference type="AlphaFoldDB" id="A0A1Y2EK50"/>
<dbReference type="OrthoDB" id="431691at2759"/>
<dbReference type="Gene3D" id="1.10.287.3980">
    <property type="match status" value="1"/>
</dbReference>
<evidence type="ECO:0000256" key="2">
    <source>
        <dbReference type="ARBA" id="ARBA00022980"/>
    </source>
</evidence>
<protein>
    <recommendedName>
        <fullName evidence="6">Ribosomal protein L34-domain-containing protein</fullName>
    </recommendedName>
</protein>
<dbReference type="RefSeq" id="XP_040721268.1">
    <property type="nucleotide sequence ID" value="XM_040859170.1"/>
</dbReference>
<proteinExistence type="inferred from homology"/>
<evidence type="ECO:0000313" key="5">
    <source>
        <dbReference type="Proteomes" id="UP000193689"/>
    </source>
</evidence>
<sequence length="145" mass="15731">MRLFTLSSSARVALSRACGCSKVAPAISSSQGVVAKSFSSLPSLRPTLQPRLNTVFRSSILANPAPTVITSPADSATLDIVPKSAITSNPALFGVQIRCGPRPTMARTSRLVRKRRHGFLSRIQTRTGRRTLQRRKSKGRKMLSN</sequence>
<name>A0A1Y2EK50_9PEZI</name>
<evidence type="ECO:0000256" key="3">
    <source>
        <dbReference type="ARBA" id="ARBA00023274"/>
    </source>
</evidence>
<evidence type="ECO:0000256" key="1">
    <source>
        <dbReference type="ARBA" id="ARBA00010111"/>
    </source>
</evidence>
<organism evidence="4 5">
    <name type="scientific">Pseudomassariella vexata</name>
    <dbReference type="NCBI Taxonomy" id="1141098"/>
    <lineage>
        <taxon>Eukaryota</taxon>
        <taxon>Fungi</taxon>
        <taxon>Dikarya</taxon>
        <taxon>Ascomycota</taxon>
        <taxon>Pezizomycotina</taxon>
        <taxon>Sordariomycetes</taxon>
        <taxon>Xylariomycetidae</taxon>
        <taxon>Amphisphaeriales</taxon>
        <taxon>Pseudomassariaceae</taxon>
        <taxon>Pseudomassariella</taxon>
    </lineage>
</organism>
<keyword evidence="3" id="KW-0687">Ribonucleoprotein</keyword>
<evidence type="ECO:0000313" key="4">
    <source>
        <dbReference type="EMBL" id="ORY71676.1"/>
    </source>
</evidence>
<dbReference type="Proteomes" id="UP000193689">
    <property type="component" value="Unassembled WGS sequence"/>
</dbReference>
<evidence type="ECO:0008006" key="6">
    <source>
        <dbReference type="Google" id="ProtNLM"/>
    </source>
</evidence>
<dbReference type="GO" id="GO:1990904">
    <property type="term" value="C:ribonucleoprotein complex"/>
    <property type="evidence" value="ECO:0007669"/>
    <property type="project" value="UniProtKB-KW"/>
</dbReference>
<dbReference type="STRING" id="1141098.A0A1Y2EK50"/>
<dbReference type="Pfam" id="PF00468">
    <property type="entry name" value="Ribosomal_L34"/>
    <property type="match status" value="1"/>
</dbReference>
<dbReference type="InParanoid" id="A0A1Y2EK50"/>
<dbReference type="GO" id="GO:0006412">
    <property type="term" value="P:translation"/>
    <property type="evidence" value="ECO:0007669"/>
    <property type="project" value="InterPro"/>
</dbReference>
<dbReference type="GeneID" id="63775382"/>
<keyword evidence="2" id="KW-0689">Ribosomal protein</keyword>
<comment type="caution">
    <text evidence="4">The sequence shown here is derived from an EMBL/GenBank/DDBJ whole genome shotgun (WGS) entry which is preliminary data.</text>
</comment>
<dbReference type="FunCoup" id="A0A1Y2EK50">
    <property type="interactions" value="152"/>
</dbReference>
<accession>A0A1Y2EK50</accession>